<evidence type="ECO:0000256" key="5">
    <source>
        <dbReference type="ARBA" id="ARBA00022618"/>
    </source>
</evidence>
<proteinExistence type="inferred from homology"/>
<keyword evidence="9" id="KW-0131">Cell cycle</keyword>
<dbReference type="InterPro" id="IPR014168">
    <property type="entry name" value="Tol-Pal_TolR"/>
</dbReference>
<evidence type="ECO:0000313" key="12">
    <source>
        <dbReference type="EMBL" id="GLI92336.1"/>
    </source>
</evidence>
<dbReference type="InterPro" id="IPR003400">
    <property type="entry name" value="ExbD"/>
</dbReference>
<evidence type="ECO:0000256" key="7">
    <source>
        <dbReference type="ARBA" id="ARBA00022989"/>
    </source>
</evidence>
<dbReference type="GO" id="GO:0005886">
    <property type="term" value="C:plasma membrane"/>
    <property type="evidence" value="ECO:0007669"/>
    <property type="project" value="UniProtKB-SubCell"/>
</dbReference>
<keyword evidence="7 11" id="KW-1133">Transmembrane helix</keyword>
<name>A0A9W6GSP8_9HYPH</name>
<dbReference type="PANTHER" id="PTHR30558:SF7">
    <property type="entry name" value="TOL-PAL SYSTEM PROTEIN TOLR"/>
    <property type="match status" value="1"/>
</dbReference>
<comment type="caution">
    <text evidence="12">The sequence shown here is derived from an EMBL/GenBank/DDBJ whole genome shotgun (WGS) entry which is preliminary data.</text>
</comment>
<dbReference type="GO" id="GO:0051301">
    <property type="term" value="P:cell division"/>
    <property type="evidence" value="ECO:0007669"/>
    <property type="project" value="UniProtKB-KW"/>
</dbReference>
<evidence type="ECO:0000256" key="2">
    <source>
        <dbReference type="ARBA" id="ARBA00005811"/>
    </source>
</evidence>
<dbReference type="RefSeq" id="WP_281801486.1">
    <property type="nucleotide sequence ID" value="NZ_BSEC01000001.1"/>
</dbReference>
<dbReference type="GO" id="GO:0022857">
    <property type="term" value="F:transmembrane transporter activity"/>
    <property type="evidence" value="ECO:0007669"/>
    <property type="project" value="InterPro"/>
</dbReference>
<evidence type="ECO:0000256" key="8">
    <source>
        <dbReference type="ARBA" id="ARBA00023136"/>
    </source>
</evidence>
<keyword evidence="8 11" id="KW-0472">Membrane</keyword>
<gene>
    <name evidence="12" type="ORF">LMG27198_13280</name>
</gene>
<dbReference type="Pfam" id="PF02472">
    <property type="entry name" value="ExbD"/>
    <property type="match status" value="1"/>
</dbReference>
<dbReference type="EMBL" id="BSEC01000001">
    <property type="protein sequence ID" value="GLI92336.1"/>
    <property type="molecule type" value="Genomic_DNA"/>
</dbReference>
<evidence type="ECO:0000256" key="6">
    <source>
        <dbReference type="ARBA" id="ARBA00022692"/>
    </source>
</evidence>
<organism evidence="12 13">
    <name type="scientific">Methylocystis echinoides</name>
    <dbReference type="NCBI Taxonomy" id="29468"/>
    <lineage>
        <taxon>Bacteria</taxon>
        <taxon>Pseudomonadati</taxon>
        <taxon>Pseudomonadota</taxon>
        <taxon>Alphaproteobacteria</taxon>
        <taxon>Hyphomicrobiales</taxon>
        <taxon>Methylocystaceae</taxon>
        <taxon>Methylocystis</taxon>
    </lineage>
</organism>
<keyword evidence="10" id="KW-0813">Transport</keyword>
<comment type="similarity">
    <text evidence="2 10">Belongs to the ExbD/TolR family.</text>
</comment>
<accession>A0A9W6GSP8</accession>
<keyword evidence="6 10" id="KW-0812">Transmembrane</keyword>
<evidence type="ECO:0000313" key="13">
    <source>
        <dbReference type="Proteomes" id="UP001144323"/>
    </source>
</evidence>
<evidence type="ECO:0000256" key="4">
    <source>
        <dbReference type="ARBA" id="ARBA00022519"/>
    </source>
</evidence>
<dbReference type="NCBIfam" id="TIGR02801">
    <property type="entry name" value="tolR"/>
    <property type="match status" value="1"/>
</dbReference>
<evidence type="ECO:0000256" key="10">
    <source>
        <dbReference type="RuleBase" id="RU003879"/>
    </source>
</evidence>
<dbReference type="Gene3D" id="3.30.420.270">
    <property type="match status" value="1"/>
</dbReference>
<sequence>MAFALRKHDSEFDSQPIADINVTPLVDVMLVLLIVFMVAAPLMTSGIPVDLPKTQAKQLNDQQPPIVVSVDASGAYFVDKKEASGVEGLLAVLKENSENNKDRRIHVRADKAVAYGKVAEAMGVINAAGYIKVALVSEGGASGPRSASAAR</sequence>
<dbReference type="GO" id="GO:0015031">
    <property type="term" value="P:protein transport"/>
    <property type="evidence" value="ECO:0007669"/>
    <property type="project" value="UniProtKB-KW"/>
</dbReference>
<dbReference type="Proteomes" id="UP001144323">
    <property type="component" value="Unassembled WGS sequence"/>
</dbReference>
<evidence type="ECO:0000256" key="3">
    <source>
        <dbReference type="ARBA" id="ARBA00022475"/>
    </source>
</evidence>
<keyword evidence="3" id="KW-1003">Cell membrane</keyword>
<evidence type="ECO:0008006" key="14">
    <source>
        <dbReference type="Google" id="ProtNLM"/>
    </source>
</evidence>
<reference evidence="12" key="1">
    <citation type="journal article" date="2023" name="Int. J. Syst. Evol. Microbiol.">
        <title>Methylocystis iwaonis sp. nov., a type II methane-oxidizing bacterium from surface soil of a rice paddy field in Japan, and emended description of the genus Methylocystis (ex Whittenbury et al. 1970) Bowman et al. 1993.</title>
        <authorList>
            <person name="Kaise H."/>
            <person name="Sawadogo J.B."/>
            <person name="Alam M.S."/>
            <person name="Ueno C."/>
            <person name="Dianou D."/>
            <person name="Shinjo R."/>
            <person name="Asakawa S."/>
        </authorList>
    </citation>
    <scope>NUCLEOTIDE SEQUENCE</scope>
    <source>
        <strain evidence="12">LMG27198</strain>
    </source>
</reference>
<keyword evidence="5" id="KW-0132">Cell division</keyword>
<comment type="subcellular location">
    <subcellularLocation>
        <location evidence="1">Cell membrane</location>
        <topology evidence="1">Single-pass membrane protein</topology>
    </subcellularLocation>
    <subcellularLocation>
        <location evidence="10">Cell membrane</location>
        <topology evidence="10">Single-pass type II membrane protein</topology>
    </subcellularLocation>
</comment>
<dbReference type="AlphaFoldDB" id="A0A9W6GSP8"/>
<dbReference type="PANTHER" id="PTHR30558">
    <property type="entry name" value="EXBD MEMBRANE COMPONENT OF PMF-DRIVEN MACROMOLECULE IMPORT SYSTEM"/>
    <property type="match status" value="1"/>
</dbReference>
<keyword evidence="10" id="KW-0653">Protein transport</keyword>
<keyword evidence="4" id="KW-0997">Cell inner membrane</keyword>
<protein>
    <recommendedName>
        <fullName evidence="14">Protein TolR</fullName>
    </recommendedName>
</protein>
<keyword evidence="13" id="KW-1185">Reference proteome</keyword>
<evidence type="ECO:0000256" key="9">
    <source>
        <dbReference type="ARBA" id="ARBA00023306"/>
    </source>
</evidence>
<feature type="transmembrane region" description="Helical" evidence="11">
    <location>
        <begin position="28"/>
        <end position="49"/>
    </location>
</feature>
<evidence type="ECO:0000256" key="11">
    <source>
        <dbReference type="SAM" id="Phobius"/>
    </source>
</evidence>
<evidence type="ECO:0000256" key="1">
    <source>
        <dbReference type="ARBA" id="ARBA00004162"/>
    </source>
</evidence>